<feature type="binding site" evidence="5">
    <location>
        <position position="128"/>
    </location>
    <ligand>
        <name>FMN</name>
        <dbReference type="ChEBI" id="CHEBI:58210"/>
    </ligand>
</feature>
<dbReference type="InterPro" id="IPR037396">
    <property type="entry name" value="FMN_HAD"/>
</dbReference>
<dbReference type="RefSeq" id="WP_045105110.1">
    <property type="nucleotide sequence ID" value="NZ_LN681225.1"/>
</dbReference>
<keyword evidence="2 7" id="KW-0560">Oxidoreductase</keyword>
<dbReference type="OrthoDB" id="9770452at2"/>
<dbReference type="GO" id="GO:0003973">
    <property type="term" value="F:(S)-2-hydroxy-acid oxidase activity"/>
    <property type="evidence" value="ECO:0007669"/>
    <property type="project" value="UniProtKB-EC"/>
</dbReference>
<dbReference type="CDD" id="cd02809">
    <property type="entry name" value="alpha_hydroxyacid_oxid_FMN"/>
    <property type="match status" value="1"/>
</dbReference>
<comment type="similarity">
    <text evidence="3">Belongs to the FMN-dependent alpha-hydroxy acid dehydrogenase family.</text>
</comment>
<evidence type="ECO:0000256" key="2">
    <source>
        <dbReference type="ARBA" id="ARBA00023002"/>
    </source>
</evidence>
<accession>A0A0A8UQ43</accession>
<dbReference type="PATRIC" id="fig|449.7.peg.2607"/>
<dbReference type="GO" id="GO:0010181">
    <property type="term" value="F:FMN binding"/>
    <property type="evidence" value="ECO:0007669"/>
    <property type="project" value="InterPro"/>
</dbReference>
<feature type="domain" description="FMN hydroxy acid dehydrogenase" evidence="6">
    <location>
        <begin position="1"/>
        <end position="358"/>
    </location>
</feature>
<feature type="binding site" evidence="5">
    <location>
        <begin position="307"/>
        <end position="308"/>
    </location>
    <ligand>
        <name>FMN</name>
        <dbReference type="ChEBI" id="CHEBI:58210"/>
    </ligand>
</feature>
<dbReference type="InterPro" id="IPR008259">
    <property type="entry name" value="FMN_hydac_DH_AS"/>
</dbReference>
<feature type="active site" description="Proton acceptor" evidence="4">
    <location>
        <position position="253"/>
    </location>
</feature>
<dbReference type="AlphaFoldDB" id="A0A0A8UQ43"/>
<dbReference type="InterPro" id="IPR012133">
    <property type="entry name" value="Alpha-hydoxy_acid_DH_FMN"/>
</dbReference>
<evidence type="ECO:0000313" key="8">
    <source>
        <dbReference type="Proteomes" id="UP000032803"/>
    </source>
</evidence>
<protein>
    <submittedName>
        <fullName evidence="7">Putative Hydroxyacid oxidase</fullName>
        <ecNumber evidence="7">1.1.3.15</ecNumber>
    </submittedName>
</protein>
<sequence length="359" mass="39922">MDEYTSTQSFYKKAKTVLSPDVFSFIDGGSLDELALKRNRETFSKVLISPRVLRGVNKSTTQVKLFDHTHSAPVLIAPAAYQSLLSSKGELDMLEAANQFNTTMILSMFSSIDYTLIARNKKVPVWSQMYFLKDRGINKNFIQWMEELNFDALVVTVDAPVYAKKERERSQPLRFPENTSFPHLKKIGIPFEECLKTKRHLSTLLDHSISWDDLDWLAGVTKLPIILKGIIDPRDTEIALTYPNVKGIVISNHGGRQLDSSIAPLEVMHKHREKAGNKVKLFLDGGIARGSDIFKALALGADATLTGRTALWALSIGGSAGVFHALSILQQELQETMILSGCSTIKDITSDYLACKGDT</sequence>
<gene>
    <name evidence="7" type="ORF">LHA_0501</name>
</gene>
<proteinExistence type="inferred from homology"/>
<feature type="binding site" evidence="5">
    <location>
        <position position="251"/>
    </location>
    <ligand>
        <name>FMN</name>
        <dbReference type="ChEBI" id="CHEBI:58210"/>
    </ligand>
</feature>
<feature type="binding site" evidence="5">
    <location>
        <position position="107"/>
    </location>
    <ligand>
        <name>FMN</name>
        <dbReference type="ChEBI" id="CHEBI:58210"/>
    </ligand>
</feature>
<dbReference type="PROSITE" id="PS51349">
    <property type="entry name" value="FMN_HYDROXY_ACID_DH_2"/>
    <property type="match status" value="1"/>
</dbReference>
<evidence type="ECO:0000313" key="7">
    <source>
        <dbReference type="EMBL" id="CEK09596.1"/>
    </source>
</evidence>
<organism evidence="7 8">
    <name type="scientific">Legionella hackeliae</name>
    <dbReference type="NCBI Taxonomy" id="449"/>
    <lineage>
        <taxon>Bacteria</taxon>
        <taxon>Pseudomonadati</taxon>
        <taxon>Pseudomonadota</taxon>
        <taxon>Gammaproteobacteria</taxon>
        <taxon>Legionellales</taxon>
        <taxon>Legionellaceae</taxon>
        <taxon>Legionella</taxon>
    </lineage>
</organism>
<feature type="binding site" evidence="5">
    <location>
        <position position="228"/>
    </location>
    <ligand>
        <name>FMN</name>
        <dbReference type="ChEBI" id="CHEBI:58210"/>
    </ligand>
</feature>
<dbReference type="InterPro" id="IPR000262">
    <property type="entry name" value="FMN-dep_DH"/>
</dbReference>
<name>A0A0A8UQ43_LEGHA</name>
<dbReference type="KEGG" id="lha:LHA_0501"/>
<dbReference type="PANTHER" id="PTHR10578">
    <property type="entry name" value="S -2-HYDROXY-ACID OXIDASE-RELATED"/>
    <property type="match status" value="1"/>
</dbReference>
<feature type="binding site" evidence="5">
    <location>
        <position position="256"/>
    </location>
    <ligand>
        <name>glyoxylate</name>
        <dbReference type="ChEBI" id="CHEBI:36655"/>
    </ligand>
</feature>
<evidence type="ECO:0000256" key="3">
    <source>
        <dbReference type="ARBA" id="ARBA00024042"/>
    </source>
</evidence>
<feature type="binding site" evidence="5">
    <location>
        <position position="156"/>
    </location>
    <ligand>
        <name>FMN</name>
        <dbReference type="ChEBI" id="CHEBI:58210"/>
    </ligand>
</feature>
<comment type="cofactor">
    <cofactor evidence="1">
        <name>FMN</name>
        <dbReference type="ChEBI" id="CHEBI:58210"/>
    </cofactor>
</comment>
<feature type="binding site" evidence="5">
    <location>
        <begin position="78"/>
        <end position="80"/>
    </location>
    <ligand>
        <name>FMN</name>
        <dbReference type="ChEBI" id="CHEBI:58210"/>
    </ligand>
</feature>
<dbReference type="InterPro" id="IPR013785">
    <property type="entry name" value="Aldolase_TIM"/>
</dbReference>
<evidence type="ECO:0000256" key="1">
    <source>
        <dbReference type="ARBA" id="ARBA00001917"/>
    </source>
</evidence>
<keyword evidence="5" id="KW-0285">Flavoprotein</keyword>
<dbReference type="SUPFAM" id="SSF51395">
    <property type="entry name" value="FMN-linked oxidoreductases"/>
    <property type="match status" value="1"/>
</dbReference>
<dbReference type="STRING" id="449.LHA_0501"/>
<dbReference type="Pfam" id="PF01070">
    <property type="entry name" value="FMN_dh"/>
    <property type="match status" value="1"/>
</dbReference>
<dbReference type="Proteomes" id="UP000032803">
    <property type="component" value="Chromosome I"/>
</dbReference>
<dbReference type="PROSITE" id="PS00557">
    <property type="entry name" value="FMN_HYDROXY_ACID_DH_1"/>
    <property type="match status" value="1"/>
</dbReference>
<evidence type="ECO:0000256" key="5">
    <source>
        <dbReference type="PIRSR" id="PIRSR000138-2"/>
    </source>
</evidence>
<dbReference type="EMBL" id="LN681225">
    <property type="protein sequence ID" value="CEK09596.1"/>
    <property type="molecule type" value="Genomic_DNA"/>
</dbReference>
<evidence type="ECO:0000256" key="4">
    <source>
        <dbReference type="PIRSR" id="PIRSR000138-1"/>
    </source>
</evidence>
<dbReference type="EC" id="1.1.3.15" evidence="7"/>
<dbReference type="Gene3D" id="3.20.20.70">
    <property type="entry name" value="Aldolase class I"/>
    <property type="match status" value="1"/>
</dbReference>
<dbReference type="PANTHER" id="PTHR10578:SF143">
    <property type="entry name" value="FMN-DEPENDENT ALPHA-HYDROXY ACID DEHYDROGENASE PB1A11.03"/>
    <property type="match status" value="1"/>
</dbReference>
<feature type="binding site" evidence="5">
    <location>
        <position position="130"/>
    </location>
    <ligand>
        <name>FMN</name>
        <dbReference type="ChEBI" id="CHEBI:58210"/>
    </ligand>
</feature>
<keyword evidence="8" id="KW-1185">Reference proteome</keyword>
<dbReference type="PIRSF" id="PIRSF000138">
    <property type="entry name" value="Al-hdrx_acd_dh"/>
    <property type="match status" value="1"/>
</dbReference>
<feature type="binding site" evidence="5">
    <location>
        <position position="253"/>
    </location>
    <ligand>
        <name>glyoxylate</name>
        <dbReference type="ChEBI" id="CHEBI:36655"/>
    </ligand>
</feature>
<evidence type="ECO:0000259" key="6">
    <source>
        <dbReference type="PROSITE" id="PS51349"/>
    </source>
</evidence>
<dbReference type="HOGENOM" id="CLU_020639_0_0_6"/>
<reference evidence="8" key="1">
    <citation type="submission" date="2014-09" db="EMBL/GenBank/DDBJ databases">
        <authorList>
            <person name="Gomez-Valero L."/>
        </authorList>
    </citation>
    <scope>NUCLEOTIDE SEQUENCE [LARGE SCALE GENOMIC DNA]</scope>
    <source>
        <strain evidence="8">ATCC35250</strain>
    </source>
</reference>
<keyword evidence="5" id="KW-0288">FMN</keyword>